<name>A0ABW3WG72_9RHOO</name>
<dbReference type="GO" id="GO:0006508">
    <property type="term" value="P:proteolysis"/>
    <property type="evidence" value="ECO:0007669"/>
    <property type="project" value="UniProtKB-KW"/>
</dbReference>
<protein>
    <submittedName>
        <fullName evidence="2">Phage protease</fullName>
    </submittedName>
</protein>
<dbReference type="GO" id="GO:0008233">
    <property type="term" value="F:peptidase activity"/>
    <property type="evidence" value="ECO:0007669"/>
    <property type="project" value="UniProtKB-KW"/>
</dbReference>
<comment type="caution">
    <text evidence="2">The sequence shown here is derived from an EMBL/GenBank/DDBJ whole genome shotgun (WGS) entry which is preliminary data.</text>
</comment>
<evidence type="ECO:0000313" key="3">
    <source>
        <dbReference type="Proteomes" id="UP001597158"/>
    </source>
</evidence>
<dbReference type="EMBL" id="JBHTMC010000027">
    <property type="protein sequence ID" value="MFD1265061.1"/>
    <property type="molecule type" value="Genomic_DNA"/>
</dbReference>
<dbReference type="Pfam" id="PF10123">
    <property type="entry name" value="Mu-like_Pro"/>
    <property type="match status" value="1"/>
</dbReference>
<keyword evidence="2" id="KW-0645">Protease</keyword>
<sequence>MVRVMPAGEFSAPRGAFKGSGPWRLTPEAAASIIAINRSRSADILVDFEHQALLTESNGKPVPAAGWVDPRSLEWRGEGDEPGLYGAVTWVGDVPEMIEADRYRYLSPVFPYDTDGAPLDLLHIALTNFPGIDEPLYAALSARYRVHASGGAAASAHPHQEDSQMELLKKLLVALGLPEATSEADALAGVAALKTKADGAQAELAALKTQVDGATAEVAALKAGGGTPDPAKYVPIATFQAERDERLRLAALSGQSEVKGLVEAAIADGRLLEAQRAYAEDLGQVDLAALKGLIDSAAPLAALKGMQSQGREPGARQDAASDAQLAVCKALGLSADEFNKAKLGA</sequence>
<keyword evidence="3" id="KW-1185">Reference proteome</keyword>
<dbReference type="PIRSF" id="PIRSF016624">
    <property type="entry name" value="Mu_prophg_I"/>
    <property type="match status" value="1"/>
</dbReference>
<keyword evidence="2" id="KW-0378">Hydrolase</keyword>
<organism evidence="2 3">
    <name type="scientific">Thauera mechernichensis</name>
    <dbReference type="NCBI Taxonomy" id="82788"/>
    <lineage>
        <taxon>Bacteria</taxon>
        <taxon>Pseudomonadati</taxon>
        <taxon>Pseudomonadota</taxon>
        <taxon>Betaproteobacteria</taxon>
        <taxon>Rhodocyclales</taxon>
        <taxon>Zoogloeaceae</taxon>
        <taxon>Thauera</taxon>
    </lineage>
</organism>
<evidence type="ECO:0000313" key="2">
    <source>
        <dbReference type="EMBL" id="MFD1265061.1"/>
    </source>
</evidence>
<dbReference type="RefSeq" id="WP_277829835.1">
    <property type="nucleotide sequence ID" value="NZ_JARQZE010000001.1"/>
</dbReference>
<proteinExistence type="predicted"/>
<dbReference type="InterPro" id="IPR012106">
    <property type="entry name" value="Phage_Mu_Gp1"/>
</dbReference>
<accession>A0ABW3WG72</accession>
<dbReference type="Proteomes" id="UP001597158">
    <property type="component" value="Unassembled WGS sequence"/>
</dbReference>
<reference evidence="3" key="1">
    <citation type="journal article" date="2019" name="Int. J. Syst. Evol. Microbiol.">
        <title>The Global Catalogue of Microorganisms (GCM) 10K type strain sequencing project: providing services to taxonomists for standard genome sequencing and annotation.</title>
        <authorList>
            <consortium name="The Broad Institute Genomics Platform"/>
            <consortium name="The Broad Institute Genome Sequencing Center for Infectious Disease"/>
            <person name="Wu L."/>
            <person name="Ma J."/>
        </authorList>
    </citation>
    <scope>NUCLEOTIDE SEQUENCE [LARGE SCALE GENOMIC DNA]</scope>
    <source>
        <strain evidence="3">CCUG 48884</strain>
    </source>
</reference>
<evidence type="ECO:0000256" key="1">
    <source>
        <dbReference type="SAM" id="Coils"/>
    </source>
</evidence>
<keyword evidence="1" id="KW-0175">Coiled coil</keyword>
<gene>
    <name evidence="2" type="ORF">ACFQ4M_15910</name>
</gene>
<feature type="coiled-coil region" evidence="1">
    <location>
        <begin position="190"/>
        <end position="217"/>
    </location>
</feature>